<dbReference type="AlphaFoldDB" id="A0A9D4C4Q1"/>
<evidence type="ECO:0000313" key="2">
    <source>
        <dbReference type="Proteomes" id="UP000828390"/>
    </source>
</evidence>
<comment type="caution">
    <text evidence="1">The sequence shown here is derived from an EMBL/GenBank/DDBJ whole genome shotgun (WGS) entry which is preliminary data.</text>
</comment>
<gene>
    <name evidence="1" type="ORF">DPMN_059875</name>
</gene>
<organism evidence="1 2">
    <name type="scientific">Dreissena polymorpha</name>
    <name type="common">Zebra mussel</name>
    <name type="synonym">Mytilus polymorpha</name>
    <dbReference type="NCBI Taxonomy" id="45954"/>
    <lineage>
        <taxon>Eukaryota</taxon>
        <taxon>Metazoa</taxon>
        <taxon>Spiralia</taxon>
        <taxon>Lophotrochozoa</taxon>
        <taxon>Mollusca</taxon>
        <taxon>Bivalvia</taxon>
        <taxon>Autobranchia</taxon>
        <taxon>Heteroconchia</taxon>
        <taxon>Euheterodonta</taxon>
        <taxon>Imparidentia</taxon>
        <taxon>Neoheterodontei</taxon>
        <taxon>Myida</taxon>
        <taxon>Dreissenoidea</taxon>
        <taxon>Dreissenidae</taxon>
        <taxon>Dreissena</taxon>
    </lineage>
</organism>
<keyword evidence="2" id="KW-1185">Reference proteome</keyword>
<reference evidence="1" key="2">
    <citation type="submission" date="2020-11" db="EMBL/GenBank/DDBJ databases">
        <authorList>
            <person name="McCartney M.A."/>
            <person name="Auch B."/>
            <person name="Kono T."/>
            <person name="Mallez S."/>
            <person name="Becker A."/>
            <person name="Gohl D.M."/>
            <person name="Silverstein K.A.T."/>
            <person name="Koren S."/>
            <person name="Bechman K.B."/>
            <person name="Herman A."/>
            <person name="Abrahante J.E."/>
            <person name="Garbe J."/>
        </authorList>
    </citation>
    <scope>NUCLEOTIDE SEQUENCE</scope>
    <source>
        <strain evidence="1">Duluth1</strain>
        <tissue evidence="1">Whole animal</tissue>
    </source>
</reference>
<sequence length="69" mass="8309">MPFMKITTLNLLQLKALHKMLQLKTFHQMKTVTMRKILYPFLPIRLKTSSLKHVFNQLICPLMQTEYFQ</sequence>
<dbReference type="Proteomes" id="UP000828390">
    <property type="component" value="Unassembled WGS sequence"/>
</dbReference>
<dbReference type="EMBL" id="JAIWYP010000013">
    <property type="protein sequence ID" value="KAH3717097.1"/>
    <property type="molecule type" value="Genomic_DNA"/>
</dbReference>
<reference evidence="1" key="1">
    <citation type="journal article" date="2019" name="bioRxiv">
        <title>The Genome of the Zebra Mussel, Dreissena polymorpha: A Resource for Invasive Species Research.</title>
        <authorList>
            <person name="McCartney M.A."/>
            <person name="Auch B."/>
            <person name="Kono T."/>
            <person name="Mallez S."/>
            <person name="Zhang Y."/>
            <person name="Obille A."/>
            <person name="Becker A."/>
            <person name="Abrahante J.E."/>
            <person name="Garbe J."/>
            <person name="Badalamenti J.P."/>
            <person name="Herman A."/>
            <person name="Mangelson H."/>
            <person name="Liachko I."/>
            <person name="Sullivan S."/>
            <person name="Sone E.D."/>
            <person name="Koren S."/>
            <person name="Silverstein K.A.T."/>
            <person name="Beckman K.B."/>
            <person name="Gohl D.M."/>
        </authorList>
    </citation>
    <scope>NUCLEOTIDE SEQUENCE</scope>
    <source>
        <strain evidence="1">Duluth1</strain>
        <tissue evidence="1">Whole animal</tissue>
    </source>
</reference>
<accession>A0A9D4C4Q1</accession>
<proteinExistence type="predicted"/>
<evidence type="ECO:0000313" key="1">
    <source>
        <dbReference type="EMBL" id="KAH3717097.1"/>
    </source>
</evidence>
<protein>
    <submittedName>
        <fullName evidence="1">Uncharacterized protein</fullName>
    </submittedName>
</protein>
<name>A0A9D4C4Q1_DREPO</name>